<dbReference type="Pfam" id="PF00984">
    <property type="entry name" value="UDPG_MGDP_dh"/>
    <property type="match status" value="1"/>
</dbReference>
<dbReference type="GO" id="GO:0000271">
    <property type="term" value="P:polysaccharide biosynthetic process"/>
    <property type="evidence" value="ECO:0007669"/>
    <property type="project" value="InterPro"/>
</dbReference>
<evidence type="ECO:0000313" key="11">
    <source>
        <dbReference type="EMBL" id="KZX11457.1"/>
    </source>
</evidence>
<dbReference type="Gene3D" id="3.40.50.720">
    <property type="entry name" value="NAD(P)-binding Rossmann-like Domain"/>
    <property type="match status" value="2"/>
</dbReference>
<dbReference type="RefSeq" id="WP_067091992.1">
    <property type="nucleotide sequence ID" value="NZ_LWMV01000187.1"/>
</dbReference>
<dbReference type="PIRSF" id="PIRSF500136">
    <property type="entry name" value="UDP_ManNAc_DH"/>
    <property type="match status" value="1"/>
</dbReference>
<dbReference type="SUPFAM" id="SSF51735">
    <property type="entry name" value="NAD(P)-binding Rossmann-fold domains"/>
    <property type="match status" value="1"/>
</dbReference>
<reference evidence="11 12" key="1">
    <citation type="submission" date="2016-04" db="EMBL/GenBank/DDBJ databases">
        <title>Genome sequence of Methanobrevibacter curvatus DSM 11111.</title>
        <authorList>
            <person name="Poehlein A."/>
            <person name="Seedorf H."/>
            <person name="Daniel R."/>
        </authorList>
    </citation>
    <scope>NUCLEOTIDE SEQUENCE [LARGE SCALE GENOMIC DNA]</scope>
    <source>
        <strain evidence="11 12">DSM 11111</strain>
    </source>
</reference>
<keyword evidence="12" id="KW-1185">Reference proteome</keyword>
<dbReference type="PIRSF" id="PIRSF000124">
    <property type="entry name" value="UDPglc_GDPman_dh"/>
    <property type="match status" value="1"/>
</dbReference>
<dbReference type="InterPro" id="IPR001732">
    <property type="entry name" value="UDP-Glc/GDP-Man_DH_N"/>
</dbReference>
<dbReference type="OrthoDB" id="372050at2157"/>
<dbReference type="AlphaFoldDB" id="A0A166C5N0"/>
<proteinExistence type="inferred from homology"/>
<evidence type="ECO:0000259" key="10">
    <source>
        <dbReference type="SMART" id="SM00984"/>
    </source>
</evidence>
<organism evidence="11 12">
    <name type="scientific">Methanobrevibacter curvatus</name>
    <dbReference type="NCBI Taxonomy" id="49547"/>
    <lineage>
        <taxon>Archaea</taxon>
        <taxon>Methanobacteriati</taxon>
        <taxon>Methanobacteriota</taxon>
        <taxon>Methanomada group</taxon>
        <taxon>Methanobacteria</taxon>
        <taxon>Methanobacteriales</taxon>
        <taxon>Methanobacteriaceae</taxon>
        <taxon>Methanobrevibacter</taxon>
    </lineage>
</organism>
<evidence type="ECO:0000256" key="1">
    <source>
        <dbReference type="ARBA" id="ARBA00006601"/>
    </source>
</evidence>
<dbReference type="InterPro" id="IPR014026">
    <property type="entry name" value="UDP-Glc/GDP-Man_DH_dimer"/>
</dbReference>
<comment type="caution">
    <text evidence="11">The sequence shown here is derived from an EMBL/GenBank/DDBJ whole genome shotgun (WGS) entry which is preliminary data.</text>
</comment>
<dbReference type="InterPro" id="IPR028359">
    <property type="entry name" value="UDP_ManNAc/GlcNAc_DH"/>
</dbReference>
<name>A0A166C5N0_9EURY</name>
<dbReference type="GO" id="GO:0016628">
    <property type="term" value="F:oxidoreductase activity, acting on the CH-CH group of donors, NAD or NADP as acceptor"/>
    <property type="evidence" value="ECO:0007669"/>
    <property type="project" value="InterPro"/>
</dbReference>
<dbReference type="InterPro" id="IPR036291">
    <property type="entry name" value="NAD(P)-bd_dom_sf"/>
</dbReference>
<gene>
    <name evidence="11" type="primary">wbpA</name>
    <name evidence="11" type="ORF">MBCUR_14170</name>
</gene>
<dbReference type="Pfam" id="PF03721">
    <property type="entry name" value="UDPG_MGDP_dh_N"/>
    <property type="match status" value="1"/>
</dbReference>
<dbReference type="EMBL" id="LWMV01000187">
    <property type="protein sequence ID" value="KZX11457.1"/>
    <property type="molecule type" value="Genomic_DNA"/>
</dbReference>
<evidence type="ECO:0000256" key="6">
    <source>
        <dbReference type="ARBA" id="ARBA00030172"/>
    </source>
</evidence>
<dbReference type="InterPro" id="IPR014027">
    <property type="entry name" value="UDP-Glc/GDP-Man_DH_C"/>
</dbReference>
<keyword evidence="5" id="KW-0520">NAD</keyword>
<dbReference type="PANTHER" id="PTHR43491:SF2">
    <property type="entry name" value="UDP-N-ACETYL-D-MANNOSAMINE DEHYDROGENASE"/>
    <property type="match status" value="1"/>
</dbReference>
<sequence length="458" mass="51067">MKICVIGQGYIGLPTALLFAKNGCEVLGVDVNEEVVNKLNNGTIHIAEEGLLEILQMAISNGSYRASTVVEEADVFIITVPTPANILDLSCDLSYVEDASKSILPVLNEGNIVIVESTIAPMSSDEFIAPIFEEVGFTIGEDLYFAHCPERVLPGQIIEELIHNDRIVGGLTDVCADKAIDVYRIFVKGEIFKTEAKTAEMSKCMENTFRDVNIALANELIKICNKIDVNGLEVIKLANKHPRVNLHSPGPGVGGHCLAIDPYFIYSLAPDTAKIIKHSRDTNNLMPDFVFNAVNKIISKEFKGNENFSKIEGDKKNIKITILGLSYKGNTDDIRESPALKIYKLLENEGYNLVSYDPHVKAIDGFKKIDSFDEAIFKANLILILTDHNEFKDLNFIDIAKYMETPIIFDTKNILDDDFTKHLNNDLVKDRNNDESEKNKNLINKVKLVNFGNLFDYV</sequence>
<evidence type="ECO:0000256" key="4">
    <source>
        <dbReference type="ARBA" id="ARBA00023002"/>
    </source>
</evidence>
<comment type="subunit">
    <text evidence="7">Homotetramer; probably dimer of dimers.</text>
</comment>
<evidence type="ECO:0000256" key="2">
    <source>
        <dbReference type="ARBA" id="ARBA00012935"/>
    </source>
</evidence>
<evidence type="ECO:0000256" key="9">
    <source>
        <dbReference type="PIRNR" id="PIRNR000124"/>
    </source>
</evidence>
<dbReference type="InterPro" id="IPR008927">
    <property type="entry name" value="6-PGluconate_DH-like_C_sf"/>
</dbReference>
<evidence type="ECO:0000256" key="3">
    <source>
        <dbReference type="ARBA" id="ARBA00016796"/>
    </source>
</evidence>
<evidence type="ECO:0000256" key="7">
    <source>
        <dbReference type="ARBA" id="ARBA00034325"/>
    </source>
</evidence>
<protein>
    <recommendedName>
        <fullName evidence="3">UDP-N-acetyl-D-mannosamine dehydrogenase</fullName>
        <ecNumber evidence="2">1.1.1.336</ecNumber>
    </recommendedName>
    <alternativeName>
        <fullName evidence="6">UDP-ManNAc 6-dehydrogenase</fullName>
    </alternativeName>
</protein>
<dbReference type="GO" id="GO:0089714">
    <property type="term" value="F:UDP-N-acetyl-D-mannosamine dehydrogenase activity"/>
    <property type="evidence" value="ECO:0007669"/>
    <property type="project" value="UniProtKB-EC"/>
</dbReference>
<keyword evidence="4 11" id="KW-0560">Oxidoreductase</keyword>
<dbReference type="GO" id="GO:0051287">
    <property type="term" value="F:NAD binding"/>
    <property type="evidence" value="ECO:0007669"/>
    <property type="project" value="InterPro"/>
</dbReference>
<comment type="catalytic activity">
    <reaction evidence="8">
        <text>UDP-N-acetyl-alpha-D-mannosamine + 2 NAD(+) + H2O = UDP-N-acetyl-alpha-D-mannosaminouronate + 2 NADH + 3 H(+)</text>
        <dbReference type="Rhea" id="RHEA:25780"/>
        <dbReference type="ChEBI" id="CHEBI:15377"/>
        <dbReference type="ChEBI" id="CHEBI:15378"/>
        <dbReference type="ChEBI" id="CHEBI:57540"/>
        <dbReference type="ChEBI" id="CHEBI:57945"/>
        <dbReference type="ChEBI" id="CHEBI:68623"/>
        <dbReference type="ChEBI" id="CHEBI:70731"/>
        <dbReference type="EC" id="1.1.1.336"/>
    </reaction>
</comment>
<dbReference type="InterPro" id="IPR017476">
    <property type="entry name" value="UDP-Glc/GDP-Man"/>
</dbReference>
<dbReference type="Pfam" id="PF03720">
    <property type="entry name" value="UDPG_MGDP_dh_C"/>
    <property type="match status" value="1"/>
</dbReference>
<dbReference type="STRING" id="49547.MBCUR_14170"/>
<dbReference type="InterPro" id="IPR036220">
    <property type="entry name" value="UDP-Glc/GDP-Man_DH_C_sf"/>
</dbReference>
<dbReference type="PANTHER" id="PTHR43491">
    <property type="entry name" value="UDP-N-ACETYL-D-MANNOSAMINE DEHYDROGENASE"/>
    <property type="match status" value="1"/>
</dbReference>
<dbReference type="SUPFAM" id="SSF48179">
    <property type="entry name" value="6-phosphogluconate dehydrogenase C-terminal domain-like"/>
    <property type="match status" value="1"/>
</dbReference>
<evidence type="ECO:0000313" key="12">
    <source>
        <dbReference type="Proteomes" id="UP000077245"/>
    </source>
</evidence>
<dbReference type="SUPFAM" id="SSF52413">
    <property type="entry name" value="UDP-glucose/GDP-mannose dehydrogenase C-terminal domain"/>
    <property type="match status" value="1"/>
</dbReference>
<dbReference type="SMART" id="SM00984">
    <property type="entry name" value="UDPG_MGDP_dh_C"/>
    <property type="match status" value="1"/>
</dbReference>
<dbReference type="Proteomes" id="UP000077245">
    <property type="component" value="Unassembled WGS sequence"/>
</dbReference>
<dbReference type="NCBIfam" id="TIGR03026">
    <property type="entry name" value="NDP-sugDHase"/>
    <property type="match status" value="1"/>
</dbReference>
<comment type="similarity">
    <text evidence="1 9">Belongs to the UDP-glucose/GDP-mannose dehydrogenase family.</text>
</comment>
<evidence type="ECO:0000256" key="8">
    <source>
        <dbReference type="ARBA" id="ARBA00049130"/>
    </source>
</evidence>
<evidence type="ECO:0000256" key="5">
    <source>
        <dbReference type="ARBA" id="ARBA00023027"/>
    </source>
</evidence>
<accession>A0A166C5N0</accession>
<dbReference type="PATRIC" id="fig|49547.3.peg.1515"/>
<feature type="domain" description="UDP-glucose/GDP-mannose dehydrogenase C-terminal" evidence="10">
    <location>
        <begin position="321"/>
        <end position="417"/>
    </location>
</feature>
<dbReference type="EC" id="1.1.1.336" evidence="2"/>